<feature type="transmembrane region" description="Helical" evidence="5">
    <location>
        <begin position="216"/>
        <end position="236"/>
    </location>
</feature>
<dbReference type="Pfam" id="PF00892">
    <property type="entry name" value="EamA"/>
    <property type="match status" value="2"/>
</dbReference>
<feature type="transmembrane region" description="Helical" evidence="5">
    <location>
        <begin position="38"/>
        <end position="57"/>
    </location>
</feature>
<feature type="transmembrane region" description="Helical" evidence="5">
    <location>
        <begin position="12"/>
        <end position="32"/>
    </location>
</feature>
<dbReference type="InterPro" id="IPR037185">
    <property type="entry name" value="EmrE-like"/>
</dbReference>
<reference evidence="8" key="1">
    <citation type="submission" date="2016-11" db="EMBL/GenBank/DDBJ databases">
        <authorList>
            <person name="Varghese N."/>
            <person name="Submissions S."/>
        </authorList>
    </citation>
    <scope>NUCLEOTIDE SEQUENCE [LARGE SCALE GENOMIC DNA]</scope>
    <source>
        <strain evidence="8">DSM 27623</strain>
    </source>
</reference>
<dbReference type="STRING" id="1416779.SAMN05444409_1138"/>
<accession>A0A1N6F9J2</accession>
<feature type="transmembrane region" description="Helical" evidence="5">
    <location>
        <begin position="146"/>
        <end position="165"/>
    </location>
</feature>
<protein>
    <submittedName>
        <fullName evidence="7">O-acetylserine/cysteine efflux transporter</fullName>
    </submittedName>
</protein>
<dbReference type="GO" id="GO:0016020">
    <property type="term" value="C:membrane"/>
    <property type="evidence" value="ECO:0007669"/>
    <property type="project" value="UniProtKB-SubCell"/>
</dbReference>
<keyword evidence="8" id="KW-1185">Reference proteome</keyword>
<keyword evidence="2 5" id="KW-0812">Transmembrane</keyword>
<evidence type="ECO:0000313" key="8">
    <source>
        <dbReference type="Proteomes" id="UP000185207"/>
    </source>
</evidence>
<evidence type="ECO:0000256" key="5">
    <source>
        <dbReference type="SAM" id="Phobius"/>
    </source>
</evidence>
<dbReference type="PANTHER" id="PTHR32322">
    <property type="entry name" value="INNER MEMBRANE TRANSPORTER"/>
    <property type="match status" value="1"/>
</dbReference>
<dbReference type="Proteomes" id="UP000185207">
    <property type="component" value="Unassembled WGS sequence"/>
</dbReference>
<keyword evidence="4 5" id="KW-0472">Membrane</keyword>
<evidence type="ECO:0000259" key="6">
    <source>
        <dbReference type="Pfam" id="PF00892"/>
    </source>
</evidence>
<dbReference type="EMBL" id="FSRK01000001">
    <property type="protein sequence ID" value="SIN91948.1"/>
    <property type="molecule type" value="Genomic_DNA"/>
</dbReference>
<sequence length="316" mass="34940">MSTSTNLTTKHLLLALLTVFIWGTNFIAIYIGLKEFPPFLLCAARFGLAAFPWVFILPRPKAPLKLILGFGVFNFAMQFGLMFTGIHLGLSPGLSSLVLQVQVFFSMALAYMFFREKPSLFKIIGSLISFIGIGIVASHINGSATLIGLILTLVAALSWAFGNIYTKKINSDSPLSLVVWGNLVAFPFMMILSFIFEGSTVIVHSVQNVSWSTIAAVFYIVYLSTHLGYGLWGYLIKTYSTSAVVPFTLLVPVVGFITSALVLNEELTSWKIIASLFIMGGLVFNLFEKSIRKILNKLKRKTNRTIKTDSESILKH</sequence>
<dbReference type="InterPro" id="IPR000620">
    <property type="entry name" value="EamA_dom"/>
</dbReference>
<dbReference type="InterPro" id="IPR050638">
    <property type="entry name" value="AA-Vitamin_Transporters"/>
</dbReference>
<dbReference type="OrthoDB" id="9812547at2"/>
<evidence type="ECO:0000256" key="2">
    <source>
        <dbReference type="ARBA" id="ARBA00022692"/>
    </source>
</evidence>
<feature type="transmembrane region" description="Helical" evidence="5">
    <location>
        <begin position="66"/>
        <end position="88"/>
    </location>
</feature>
<name>A0A1N6F9J2_9FLAO</name>
<dbReference type="PANTHER" id="PTHR32322:SF9">
    <property type="entry name" value="AMINO-ACID METABOLITE EFFLUX PUMP-RELATED"/>
    <property type="match status" value="1"/>
</dbReference>
<feature type="transmembrane region" description="Helical" evidence="5">
    <location>
        <begin position="94"/>
        <end position="113"/>
    </location>
</feature>
<dbReference type="RefSeq" id="WP_074233866.1">
    <property type="nucleotide sequence ID" value="NZ_FSRK01000001.1"/>
</dbReference>
<evidence type="ECO:0000313" key="7">
    <source>
        <dbReference type="EMBL" id="SIN91948.1"/>
    </source>
</evidence>
<feature type="domain" description="EamA" evidence="6">
    <location>
        <begin position="12"/>
        <end position="136"/>
    </location>
</feature>
<feature type="transmembrane region" description="Helical" evidence="5">
    <location>
        <begin position="243"/>
        <end position="263"/>
    </location>
</feature>
<comment type="subcellular location">
    <subcellularLocation>
        <location evidence="1">Membrane</location>
        <topology evidence="1">Multi-pass membrane protein</topology>
    </subcellularLocation>
</comment>
<gene>
    <name evidence="7" type="ORF">SAMN05444409_1138</name>
</gene>
<feature type="transmembrane region" description="Helical" evidence="5">
    <location>
        <begin position="120"/>
        <end position="140"/>
    </location>
</feature>
<feature type="domain" description="EamA" evidence="6">
    <location>
        <begin position="147"/>
        <end position="286"/>
    </location>
</feature>
<dbReference type="SUPFAM" id="SSF103481">
    <property type="entry name" value="Multidrug resistance efflux transporter EmrE"/>
    <property type="match status" value="2"/>
</dbReference>
<dbReference type="AlphaFoldDB" id="A0A1N6F9J2"/>
<keyword evidence="3 5" id="KW-1133">Transmembrane helix</keyword>
<proteinExistence type="predicted"/>
<feature type="transmembrane region" description="Helical" evidence="5">
    <location>
        <begin position="177"/>
        <end position="196"/>
    </location>
</feature>
<evidence type="ECO:0000256" key="4">
    <source>
        <dbReference type="ARBA" id="ARBA00023136"/>
    </source>
</evidence>
<evidence type="ECO:0000256" key="1">
    <source>
        <dbReference type="ARBA" id="ARBA00004141"/>
    </source>
</evidence>
<feature type="transmembrane region" description="Helical" evidence="5">
    <location>
        <begin position="269"/>
        <end position="287"/>
    </location>
</feature>
<organism evidence="7 8">
    <name type="scientific">Epilithonimonas zeae</name>
    <dbReference type="NCBI Taxonomy" id="1416779"/>
    <lineage>
        <taxon>Bacteria</taxon>
        <taxon>Pseudomonadati</taxon>
        <taxon>Bacteroidota</taxon>
        <taxon>Flavobacteriia</taxon>
        <taxon>Flavobacteriales</taxon>
        <taxon>Weeksellaceae</taxon>
        <taxon>Chryseobacterium group</taxon>
        <taxon>Epilithonimonas</taxon>
    </lineage>
</organism>
<evidence type="ECO:0000256" key="3">
    <source>
        <dbReference type="ARBA" id="ARBA00022989"/>
    </source>
</evidence>